<dbReference type="Pfam" id="PF13558">
    <property type="entry name" value="SbcC_Walker_B"/>
    <property type="match status" value="1"/>
</dbReference>
<evidence type="ECO:0000259" key="5">
    <source>
        <dbReference type="Pfam" id="PF13476"/>
    </source>
</evidence>
<proteinExistence type="inferred from homology"/>
<dbReference type="Gene3D" id="3.40.50.300">
    <property type="entry name" value="P-loop containing nucleotide triphosphate hydrolases"/>
    <property type="match status" value="2"/>
</dbReference>
<dbReference type="PANTHER" id="PTHR32114">
    <property type="entry name" value="ABC TRANSPORTER ABCH.3"/>
    <property type="match status" value="1"/>
</dbReference>
<dbReference type="GO" id="GO:0006302">
    <property type="term" value="P:double-strand break repair"/>
    <property type="evidence" value="ECO:0007669"/>
    <property type="project" value="InterPro"/>
</dbReference>
<accession>A0A917FZF6</accession>
<name>A0A917FZF6_9NOCA</name>
<reference evidence="6" key="1">
    <citation type="journal article" date="2014" name="Int. J. Syst. Evol. Microbiol.">
        <title>Complete genome sequence of Corynebacterium casei LMG S-19264T (=DSM 44701T), isolated from a smear-ripened cheese.</title>
        <authorList>
            <consortium name="US DOE Joint Genome Institute (JGI-PGF)"/>
            <person name="Walter F."/>
            <person name="Albersmeier A."/>
            <person name="Kalinowski J."/>
            <person name="Ruckert C."/>
        </authorList>
    </citation>
    <scope>NUCLEOTIDE SEQUENCE</scope>
    <source>
        <strain evidence="6">CCM 7905</strain>
    </source>
</reference>
<evidence type="ECO:0000313" key="6">
    <source>
        <dbReference type="EMBL" id="GGG15187.1"/>
    </source>
</evidence>
<keyword evidence="4" id="KW-0175">Coiled coil</keyword>
<comment type="similarity">
    <text evidence="1">Belongs to the SMC family. SbcC subfamily.</text>
</comment>
<comment type="caution">
    <text evidence="6">The sequence shown here is derived from an EMBL/GenBank/DDBJ whole genome shotgun (WGS) entry which is preliminary data.</text>
</comment>
<evidence type="ECO:0000256" key="3">
    <source>
        <dbReference type="ARBA" id="ARBA00013368"/>
    </source>
</evidence>
<dbReference type="Pfam" id="PF13476">
    <property type="entry name" value="AAA_23"/>
    <property type="match status" value="1"/>
</dbReference>
<organism evidence="6 7">
    <name type="scientific">Rhodococcoides trifolii</name>
    <dbReference type="NCBI Taxonomy" id="908250"/>
    <lineage>
        <taxon>Bacteria</taxon>
        <taxon>Bacillati</taxon>
        <taxon>Actinomycetota</taxon>
        <taxon>Actinomycetes</taxon>
        <taxon>Mycobacteriales</taxon>
        <taxon>Nocardiaceae</taxon>
        <taxon>Rhodococcoides</taxon>
    </lineage>
</organism>
<dbReference type="GO" id="GO:0016887">
    <property type="term" value="F:ATP hydrolysis activity"/>
    <property type="evidence" value="ECO:0007669"/>
    <property type="project" value="InterPro"/>
</dbReference>
<dbReference type="Proteomes" id="UP000654257">
    <property type="component" value="Unassembled WGS sequence"/>
</dbReference>
<reference evidence="6" key="2">
    <citation type="submission" date="2020-09" db="EMBL/GenBank/DDBJ databases">
        <authorList>
            <person name="Sun Q."/>
            <person name="Sedlacek I."/>
        </authorList>
    </citation>
    <scope>NUCLEOTIDE SEQUENCE</scope>
    <source>
        <strain evidence="6">CCM 7905</strain>
    </source>
</reference>
<keyword evidence="7" id="KW-1185">Reference proteome</keyword>
<evidence type="ECO:0000256" key="2">
    <source>
        <dbReference type="ARBA" id="ARBA00011322"/>
    </source>
</evidence>
<dbReference type="EMBL" id="BMCU01000003">
    <property type="protein sequence ID" value="GGG15187.1"/>
    <property type="molecule type" value="Genomic_DNA"/>
</dbReference>
<dbReference type="InterPro" id="IPR038729">
    <property type="entry name" value="Rad50/SbcC_AAA"/>
</dbReference>
<gene>
    <name evidence="6" type="primary">sbcC</name>
    <name evidence="6" type="ORF">GCM10007304_31570</name>
</gene>
<dbReference type="AlphaFoldDB" id="A0A917FZF6"/>
<sequence length="988" mass="105406">MTVTAFGPFGGTVSVDFDELGADGLFLLHGHTGAGKTSILDAVAFALYGVVPGARRDTKRLLSDHAAPGVVPSVQLDATLGGRRLRLTRSPEYARPKLRGEGTTKQNAKATLTWLDGIGQNLTRIDEIALEVERLLGMRVDQFFQVVLLPQGDFARFLRAKNDERGQLLERLFDTDRFSDMESWFADRRRESAEALAGKTQNADRIAAKVAQAAGVEQCSDPEVLPWATALLETARDRAVTCAITLESARADHAAASESVRAARTVAEARSRGLAARQRLSALDSTADARTVDRLELERAQSAAPVQRRRLELDEAVRRSADAAAVVASRTVVAQGTVAADVAGGLSWPPSPTDADAVDAAVQRWSGESAVLDGVAADEVAREQLTTELSKCTVAVESVERDVAALVEQERALPAETAALDAEYTACVHARASVESVRTRHAAAVDAVTAAIEHKRAVAAAGEATARHSAAITRHQDLRQLWQDLREQRLDGMAAELARQLRTGRPCEVCGSLVHPSPATAGDDSVTRDDEEQARHAMNLAEQRRDEARAEVESMQREIDALAARGGTRLTAELTEALDTASAELRTTTALADRLPGVESARGAQETKAESLRASIAARTADAEQLRATIDTLRARIADAAARIDAALGSAGSARARRRELDAGIAALVSLRDARIDALAAERAAADLETRVRQDASDAQFDDVEAALAAVRDQQRIAVLTRRLADADAERVAATAIVADADVTAALAAEAVDAGPLTAAEDSARQVVEDALTDKKLADDRRVQLEDLVTQLWAVAQRLEPLRAAHAELHELAEVVSGKGQNSRKMSLRSYVLAARLEEVAVAASVRFRRMTGGRYEFVHSDDVGPRGTRGGLGLEIRDEYTGVVRAAGTLSGGEAFCASLALALGLADVVAAEAGGITLDTMFIDEGFGSLDSESLDSVMGVLDELRSGGRTVGIVSHVDEIRDRVPSRLHVIRERHGSTVRMHAGV</sequence>
<comment type="subunit">
    <text evidence="2">Heterodimer of SbcC and SbcD.</text>
</comment>
<protein>
    <recommendedName>
        <fullName evidence="3">Nuclease SbcCD subunit C</fullName>
    </recommendedName>
</protein>
<evidence type="ECO:0000256" key="4">
    <source>
        <dbReference type="SAM" id="Coils"/>
    </source>
</evidence>
<dbReference type="PANTHER" id="PTHR32114:SF2">
    <property type="entry name" value="ABC TRANSPORTER ABCH.3"/>
    <property type="match status" value="1"/>
</dbReference>
<dbReference type="SUPFAM" id="SSF52540">
    <property type="entry name" value="P-loop containing nucleoside triphosphate hydrolases"/>
    <property type="match status" value="1"/>
</dbReference>
<feature type="domain" description="Rad50/SbcC-type AAA" evidence="5">
    <location>
        <begin position="4"/>
        <end position="175"/>
    </location>
</feature>
<evidence type="ECO:0000256" key="1">
    <source>
        <dbReference type="ARBA" id="ARBA00006930"/>
    </source>
</evidence>
<dbReference type="InterPro" id="IPR027417">
    <property type="entry name" value="P-loop_NTPase"/>
</dbReference>
<evidence type="ECO:0000313" key="7">
    <source>
        <dbReference type="Proteomes" id="UP000654257"/>
    </source>
</evidence>
<feature type="coiled-coil region" evidence="4">
    <location>
        <begin position="531"/>
        <end position="565"/>
    </location>
</feature>